<feature type="transmembrane region" description="Helical" evidence="1">
    <location>
        <begin position="199"/>
        <end position="221"/>
    </location>
</feature>
<dbReference type="EMBL" id="JBHMBS010000109">
    <property type="protein sequence ID" value="MFB9682499.1"/>
    <property type="molecule type" value="Genomic_DNA"/>
</dbReference>
<feature type="non-terminal residue" evidence="2">
    <location>
        <position position="1"/>
    </location>
</feature>
<keyword evidence="1" id="KW-0812">Transmembrane</keyword>
<reference evidence="2 3" key="1">
    <citation type="submission" date="2024-09" db="EMBL/GenBank/DDBJ databases">
        <authorList>
            <person name="Sun Q."/>
            <person name="Mori K."/>
        </authorList>
    </citation>
    <scope>NUCLEOTIDE SEQUENCE [LARGE SCALE GENOMIC DNA]</scope>
    <source>
        <strain evidence="2 3">JCM 3028</strain>
    </source>
</reference>
<evidence type="ECO:0000256" key="1">
    <source>
        <dbReference type="SAM" id="Phobius"/>
    </source>
</evidence>
<evidence type="ECO:0008006" key="4">
    <source>
        <dbReference type="Google" id="ProtNLM"/>
    </source>
</evidence>
<evidence type="ECO:0000313" key="2">
    <source>
        <dbReference type="EMBL" id="MFB9682499.1"/>
    </source>
</evidence>
<feature type="non-terminal residue" evidence="2">
    <location>
        <position position="426"/>
    </location>
</feature>
<feature type="transmembrane region" description="Helical" evidence="1">
    <location>
        <begin position="120"/>
        <end position="136"/>
    </location>
</feature>
<proteinExistence type="predicted"/>
<keyword evidence="1" id="KW-1133">Transmembrane helix</keyword>
<name>A0ABV5TTQ7_9ACTN</name>
<protein>
    <recommendedName>
        <fullName evidence="4">DUF2029 domain-containing protein</fullName>
    </recommendedName>
</protein>
<feature type="transmembrane region" description="Helical" evidence="1">
    <location>
        <begin position="143"/>
        <end position="166"/>
    </location>
</feature>
<feature type="transmembrane region" description="Helical" evidence="1">
    <location>
        <begin position="350"/>
        <end position="369"/>
    </location>
</feature>
<comment type="caution">
    <text evidence="2">The sequence shown here is derived from an EMBL/GenBank/DDBJ whole genome shotgun (WGS) entry which is preliminary data.</text>
</comment>
<feature type="transmembrane region" description="Helical" evidence="1">
    <location>
        <begin position="98"/>
        <end position="114"/>
    </location>
</feature>
<feature type="transmembrane region" description="Helical" evidence="1">
    <location>
        <begin position="233"/>
        <end position="251"/>
    </location>
</feature>
<keyword evidence="3" id="KW-1185">Reference proteome</keyword>
<feature type="transmembrane region" description="Helical" evidence="1">
    <location>
        <begin position="286"/>
        <end position="303"/>
    </location>
</feature>
<feature type="transmembrane region" description="Helical" evidence="1">
    <location>
        <begin position="73"/>
        <end position="91"/>
    </location>
</feature>
<feature type="transmembrane region" description="Helical" evidence="1">
    <location>
        <begin position="323"/>
        <end position="343"/>
    </location>
</feature>
<sequence>EPLVLLFRLGMLPMMFALIVLLAMIARRLTGSRPAALLAITGTLFMTAPNLYLGVNIGTFTWRGFQSWTGPTQTFGALLFAPVVLLLVDLLERRRRDVGGWLLLGVFMVAVMGAKATHLPPLAAGLAAVVVVEVIRRRRIPRPALAALGMTVACSLFAQVILFGGARQGMTVDPLSLLRRAWGELTGHAGAVEPPPPSVLGVTALYVLCLAVAWCGILGLLCRPRLLLRPAVVLLLGMGAACVAAVLLLGHPHLGQLYFFGAGYPYLMIVTAYGLSVIVRRARMPLRTIAYAAGAGVTTAYLIRLLCDVRTPLRPGQPDTVLYLPYAVLLSVAVLVAVALVTTGRGGLRAWAFTLVAFAAVGPPAAWFTRVLPGAESVPVARTFGEVPPVAVQAVPLGALEAGRWLRAHSDPDDLVATDTHCRWGQ</sequence>
<accession>A0ABV5TTQ7</accession>
<gene>
    <name evidence="2" type="ORF">ACFFRH_44180</name>
</gene>
<dbReference type="RefSeq" id="WP_386164176.1">
    <property type="nucleotide sequence ID" value="NZ_JBHMBS010000109.1"/>
</dbReference>
<feature type="transmembrane region" description="Helical" evidence="1">
    <location>
        <begin position="257"/>
        <end position="279"/>
    </location>
</feature>
<organism evidence="2 3">
    <name type="scientific">Streptosporangium vulgare</name>
    <dbReference type="NCBI Taxonomy" id="46190"/>
    <lineage>
        <taxon>Bacteria</taxon>
        <taxon>Bacillati</taxon>
        <taxon>Actinomycetota</taxon>
        <taxon>Actinomycetes</taxon>
        <taxon>Streptosporangiales</taxon>
        <taxon>Streptosporangiaceae</taxon>
        <taxon>Streptosporangium</taxon>
    </lineage>
</organism>
<dbReference type="Proteomes" id="UP001589610">
    <property type="component" value="Unassembled WGS sequence"/>
</dbReference>
<feature type="transmembrane region" description="Helical" evidence="1">
    <location>
        <begin position="35"/>
        <end position="53"/>
    </location>
</feature>
<keyword evidence="1" id="KW-0472">Membrane</keyword>
<feature type="transmembrane region" description="Helical" evidence="1">
    <location>
        <begin position="6"/>
        <end position="26"/>
    </location>
</feature>
<evidence type="ECO:0000313" key="3">
    <source>
        <dbReference type="Proteomes" id="UP001589610"/>
    </source>
</evidence>